<comment type="caution">
    <text evidence="2">The sequence shown here is derived from an EMBL/GenBank/DDBJ whole genome shotgun (WGS) entry which is preliminary data.</text>
</comment>
<protein>
    <submittedName>
        <fullName evidence="2">Uncharacterized protein</fullName>
    </submittedName>
</protein>
<dbReference type="Proteomes" id="UP000765507">
    <property type="component" value="Unassembled WGS sequence"/>
</dbReference>
<evidence type="ECO:0000313" key="2">
    <source>
        <dbReference type="EMBL" id="KAG6922151.1"/>
    </source>
</evidence>
<evidence type="ECO:0000256" key="1">
    <source>
        <dbReference type="SAM" id="MobiDB-lite"/>
    </source>
</evidence>
<gene>
    <name evidence="2" type="ORF">G0U57_003598</name>
</gene>
<sequence length="48" mass="5581">MLGGSVFYSDDSLMKHRYYTRYSEEGNDPESEQEGASPRRSQLDYDNV</sequence>
<dbReference type="AlphaFoldDB" id="A0A8T1RZX9"/>
<reference evidence="2 3" key="1">
    <citation type="journal article" date="2020" name="G3 (Bethesda)">
        <title>Draft Genome of the Common Snapping Turtle, Chelydra serpentina, a Model for Phenotypic Plasticity in Reptiles.</title>
        <authorList>
            <person name="Das D."/>
            <person name="Singh S.K."/>
            <person name="Bierstedt J."/>
            <person name="Erickson A."/>
            <person name="Galli G.L.J."/>
            <person name="Crossley D.A. 2nd"/>
            <person name="Rhen T."/>
        </authorList>
    </citation>
    <scope>NUCLEOTIDE SEQUENCE [LARGE SCALE GENOMIC DNA]</scope>
    <source>
        <strain evidence="2">KW</strain>
    </source>
</reference>
<evidence type="ECO:0000313" key="3">
    <source>
        <dbReference type="Proteomes" id="UP000765507"/>
    </source>
</evidence>
<feature type="region of interest" description="Disordered" evidence="1">
    <location>
        <begin position="19"/>
        <end position="48"/>
    </location>
</feature>
<proteinExistence type="predicted"/>
<feature type="non-terminal residue" evidence="2">
    <location>
        <position position="1"/>
    </location>
</feature>
<accession>A0A8T1RZX9</accession>
<keyword evidence="3" id="KW-1185">Reference proteome</keyword>
<name>A0A8T1RZX9_CHESE</name>
<dbReference type="EMBL" id="JAHGAV010001472">
    <property type="protein sequence ID" value="KAG6922151.1"/>
    <property type="molecule type" value="Genomic_DNA"/>
</dbReference>
<organism evidence="2 3">
    <name type="scientific">Chelydra serpentina</name>
    <name type="common">Snapping turtle</name>
    <name type="synonym">Testudo serpentina</name>
    <dbReference type="NCBI Taxonomy" id="8475"/>
    <lineage>
        <taxon>Eukaryota</taxon>
        <taxon>Metazoa</taxon>
        <taxon>Chordata</taxon>
        <taxon>Craniata</taxon>
        <taxon>Vertebrata</taxon>
        <taxon>Euteleostomi</taxon>
        <taxon>Archelosauria</taxon>
        <taxon>Testudinata</taxon>
        <taxon>Testudines</taxon>
        <taxon>Cryptodira</taxon>
        <taxon>Durocryptodira</taxon>
        <taxon>Americhelydia</taxon>
        <taxon>Chelydroidea</taxon>
        <taxon>Chelydridae</taxon>
        <taxon>Chelydra</taxon>
    </lineage>
</organism>